<feature type="compositionally biased region" description="Polar residues" evidence="1">
    <location>
        <begin position="52"/>
        <end position="62"/>
    </location>
</feature>
<protein>
    <submittedName>
        <fullName evidence="2">Uncharacterized protein</fullName>
    </submittedName>
</protein>
<proteinExistence type="predicted"/>
<dbReference type="Proteomes" id="UP001597338">
    <property type="component" value="Unassembled WGS sequence"/>
</dbReference>
<feature type="region of interest" description="Disordered" evidence="1">
    <location>
        <begin position="1"/>
        <end position="62"/>
    </location>
</feature>
<evidence type="ECO:0000313" key="3">
    <source>
        <dbReference type="Proteomes" id="UP001597338"/>
    </source>
</evidence>
<organism evidence="2 3">
    <name type="scientific">Promicromonospora aerolata</name>
    <dbReference type="NCBI Taxonomy" id="195749"/>
    <lineage>
        <taxon>Bacteria</taxon>
        <taxon>Bacillati</taxon>
        <taxon>Actinomycetota</taxon>
        <taxon>Actinomycetes</taxon>
        <taxon>Micrococcales</taxon>
        <taxon>Promicromonosporaceae</taxon>
        <taxon>Promicromonospora</taxon>
    </lineage>
</organism>
<dbReference type="EMBL" id="JBHUHF010000001">
    <property type="protein sequence ID" value="MFD2028426.1"/>
    <property type="molecule type" value="Genomic_DNA"/>
</dbReference>
<reference evidence="3" key="1">
    <citation type="journal article" date="2019" name="Int. J. Syst. Evol. Microbiol.">
        <title>The Global Catalogue of Microorganisms (GCM) 10K type strain sequencing project: providing services to taxonomists for standard genome sequencing and annotation.</title>
        <authorList>
            <consortium name="The Broad Institute Genomics Platform"/>
            <consortium name="The Broad Institute Genome Sequencing Center for Infectious Disease"/>
            <person name="Wu L."/>
            <person name="Ma J."/>
        </authorList>
    </citation>
    <scope>NUCLEOTIDE SEQUENCE [LARGE SCALE GENOMIC DNA]</scope>
    <source>
        <strain evidence="3">CCM 7043</strain>
    </source>
</reference>
<evidence type="ECO:0000313" key="2">
    <source>
        <dbReference type="EMBL" id="MFD2028426.1"/>
    </source>
</evidence>
<keyword evidence="3" id="KW-1185">Reference proteome</keyword>
<accession>A0ABW4VCG6</accession>
<comment type="caution">
    <text evidence="2">The sequence shown here is derived from an EMBL/GenBank/DDBJ whole genome shotgun (WGS) entry which is preliminary data.</text>
</comment>
<dbReference type="RefSeq" id="WP_377200113.1">
    <property type="nucleotide sequence ID" value="NZ_JBHUHF010000001.1"/>
</dbReference>
<gene>
    <name evidence="2" type="ORF">ACFSL2_23250</name>
</gene>
<name>A0ABW4VCG6_9MICO</name>
<sequence length="62" mass="6549">MKRPELTPHEQELLDESLRYRGYTPDDDVPEPAEGPLDPAGPSASAVDPSATADQSSAPDSA</sequence>
<feature type="compositionally biased region" description="Basic and acidic residues" evidence="1">
    <location>
        <begin position="1"/>
        <end position="19"/>
    </location>
</feature>
<evidence type="ECO:0000256" key="1">
    <source>
        <dbReference type="SAM" id="MobiDB-lite"/>
    </source>
</evidence>